<feature type="region of interest" description="Disordered" evidence="1">
    <location>
        <begin position="37"/>
        <end position="61"/>
    </location>
</feature>
<evidence type="ECO:0000313" key="2">
    <source>
        <dbReference type="EMBL" id="RYN44533.1"/>
    </source>
</evidence>
<dbReference type="EMBL" id="PDXA01000041">
    <property type="protein sequence ID" value="RYN44533.1"/>
    <property type="molecule type" value="Genomic_DNA"/>
</dbReference>
<sequence>MSFSFARLPGPVTDSRSLGSYTKIVAAQPISEQLRRWRPTGTKGTGTGTEDQNHGLFKVSD</sequence>
<accession>A0A4Q4M5S9</accession>
<name>A0A4Q4M5S9_9PLEO</name>
<gene>
    <name evidence="2" type="ORF">AA0114_g9923</name>
</gene>
<evidence type="ECO:0000256" key="1">
    <source>
        <dbReference type="SAM" id="MobiDB-lite"/>
    </source>
</evidence>
<evidence type="ECO:0000313" key="3">
    <source>
        <dbReference type="Proteomes" id="UP000292402"/>
    </source>
</evidence>
<dbReference type="AlphaFoldDB" id="A0A4Q4M5S9"/>
<protein>
    <submittedName>
        <fullName evidence="2">Uncharacterized protein</fullName>
    </submittedName>
</protein>
<proteinExistence type="predicted"/>
<reference evidence="3" key="1">
    <citation type="journal article" date="2019" name="bioRxiv">
        <title>Genomics, evolutionary history and diagnostics of the Alternaria alternata species group including apple and Asian pear pathotypes.</title>
        <authorList>
            <person name="Armitage A.D."/>
            <person name="Cockerton H.M."/>
            <person name="Sreenivasaprasad S."/>
            <person name="Woodhall J.W."/>
            <person name="Lane C.R."/>
            <person name="Harrison R.J."/>
            <person name="Clarkson J.P."/>
        </authorList>
    </citation>
    <scope>NUCLEOTIDE SEQUENCE [LARGE SCALE GENOMIC DNA]</scope>
    <source>
        <strain evidence="3">FERA 1082</strain>
    </source>
</reference>
<organism evidence="2 3">
    <name type="scientific">Alternaria tenuissima</name>
    <dbReference type="NCBI Taxonomy" id="119927"/>
    <lineage>
        <taxon>Eukaryota</taxon>
        <taxon>Fungi</taxon>
        <taxon>Dikarya</taxon>
        <taxon>Ascomycota</taxon>
        <taxon>Pezizomycotina</taxon>
        <taxon>Dothideomycetes</taxon>
        <taxon>Pleosporomycetidae</taxon>
        <taxon>Pleosporales</taxon>
        <taxon>Pleosporineae</taxon>
        <taxon>Pleosporaceae</taxon>
        <taxon>Alternaria</taxon>
        <taxon>Alternaria sect. Alternaria</taxon>
        <taxon>Alternaria alternata complex</taxon>
    </lineage>
</organism>
<comment type="caution">
    <text evidence="2">The sequence shown here is derived from an EMBL/GenBank/DDBJ whole genome shotgun (WGS) entry which is preliminary data.</text>
</comment>
<dbReference type="Proteomes" id="UP000292402">
    <property type="component" value="Unassembled WGS sequence"/>
</dbReference>